<proteinExistence type="predicted"/>
<dbReference type="AlphaFoldDB" id="A0A0E9RFG7"/>
<reference evidence="1" key="1">
    <citation type="submission" date="2014-11" db="EMBL/GenBank/DDBJ databases">
        <authorList>
            <person name="Amaro Gonzalez C."/>
        </authorList>
    </citation>
    <scope>NUCLEOTIDE SEQUENCE</scope>
</reference>
<name>A0A0E9RFG7_ANGAN</name>
<dbReference type="EMBL" id="GBXM01080706">
    <property type="protein sequence ID" value="JAH27871.1"/>
    <property type="molecule type" value="Transcribed_RNA"/>
</dbReference>
<evidence type="ECO:0000313" key="1">
    <source>
        <dbReference type="EMBL" id="JAH27871.1"/>
    </source>
</evidence>
<sequence length="32" mass="3539">MAVAKMAGSTFQPLTNKCYCTNYIQSGKVRIN</sequence>
<organism evidence="1">
    <name type="scientific">Anguilla anguilla</name>
    <name type="common">European freshwater eel</name>
    <name type="synonym">Muraena anguilla</name>
    <dbReference type="NCBI Taxonomy" id="7936"/>
    <lineage>
        <taxon>Eukaryota</taxon>
        <taxon>Metazoa</taxon>
        <taxon>Chordata</taxon>
        <taxon>Craniata</taxon>
        <taxon>Vertebrata</taxon>
        <taxon>Euteleostomi</taxon>
        <taxon>Actinopterygii</taxon>
        <taxon>Neopterygii</taxon>
        <taxon>Teleostei</taxon>
        <taxon>Anguilliformes</taxon>
        <taxon>Anguillidae</taxon>
        <taxon>Anguilla</taxon>
    </lineage>
</organism>
<accession>A0A0E9RFG7</accession>
<protein>
    <submittedName>
        <fullName evidence="1">Uncharacterized protein</fullName>
    </submittedName>
</protein>
<reference evidence="1" key="2">
    <citation type="journal article" date="2015" name="Fish Shellfish Immunol.">
        <title>Early steps in the European eel (Anguilla anguilla)-Vibrio vulnificus interaction in the gills: Role of the RtxA13 toxin.</title>
        <authorList>
            <person name="Callol A."/>
            <person name="Pajuelo D."/>
            <person name="Ebbesson L."/>
            <person name="Teles M."/>
            <person name="MacKenzie S."/>
            <person name="Amaro C."/>
        </authorList>
    </citation>
    <scope>NUCLEOTIDE SEQUENCE</scope>
</reference>